<organism evidence="1 2">
    <name type="scientific">Tenebrio molitor</name>
    <name type="common">Yellow mealworm beetle</name>
    <dbReference type="NCBI Taxonomy" id="7067"/>
    <lineage>
        <taxon>Eukaryota</taxon>
        <taxon>Metazoa</taxon>
        <taxon>Ecdysozoa</taxon>
        <taxon>Arthropoda</taxon>
        <taxon>Hexapoda</taxon>
        <taxon>Insecta</taxon>
        <taxon>Pterygota</taxon>
        <taxon>Neoptera</taxon>
        <taxon>Endopterygota</taxon>
        <taxon>Coleoptera</taxon>
        <taxon>Polyphaga</taxon>
        <taxon>Cucujiformia</taxon>
        <taxon>Tenebrionidae</taxon>
        <taxon>Tenebrio</taxon>
    </lineage>
</organism>
<reference evidence="1" key="2">
    <citation type="submission" date="2021-08" db="EMBL/GenBank/DDBJ databases">
        <authorList>
            <person name="Eriksson T."/>
        </authorList>
    </citation>
    <scope>NUCLEOTIDE SEQUENCE</scope>
    <source>
        <strain evidence="1">Stoneville</strain>
        <tissue evidence="1">Whole head</tissue>
    </source>
</reference>
<keyword evidence="2" id="KW-1185">Reference proteome</keyword>
<dbReference type="AlphaFoldDB" id="A0A8J6HD30"/>
<reference evidence="1" key="1">
    <citation type="journal article" date="2020" name="J Insects Food Feed">
        <title>The yellow mealworm (Tenebrio molitor) genome: a resource for the emerging insects as food and feed industry.</title>
        <authorList>
            <person name="Eriksson T."/>
            <person name="Andere A."/>
            <person name="Kelstrup H."/>
            <person name="Emery V."/>
            <person name="Picard C."/>
        </authorList>
    </citation>
    <scope>NUCLEOTIDE SEQUENCE</scope>
    <source>
        <strain evidence="1">Stoneville</strain>
        <tissue evidence="1">Whole head</tissue>
    </source>
</reference>
<name>A0A8J6HD30_TENMO</name>
<proteinExistence type="predicted"/>
<dbReference type="EMBL" id="JABDTM020026231">
    <property type="protein sequence ID" value="KAH0812187.1"/>
    <property type="molecule type" value="Genomic_DNA"/>
</dbReference>
<sequence length="167" mass="18776">MDMQAGAASEPISKMYGGDTAARFTERHERPEFSSVRTVTGRVMGIVCRWGNVLFEVAPSPEAAVKVARNDCGMLGGAELVRLLVRRRERLFPLPDCTLPLFTLAIGRISSGHFHVDSREQHGTPDRPVFHEQERDPSVCRVINSPQWSTSAYHLSSEWVSVKWRNK</sequence>
<evidence type="ECO:0000313" key="1">
    <source>
        <dbReference type="EMBL" id="KAH0812187.1"/>
    </source>
</evidence>
<evidence type="ECO:0000313" key="2">
    <source>
        <dbReference type="Proteomes" id="UP000719412"/>
    </source>
</evidence>
<accession>A0A8J6HD30</accession>
<protein>
    <submittedName>
        <fullName evidence="1">Uncharacterized protein</fullName>
    </submittedName>
</protein>
<comment type="caution">
    <text evidence="1">The sequence shown here is derived from an EMBL/GenBank/DDBJ whole genome shotgun (WGS) entry which is preliminary data.</text>
</comment>
<dbReference type="Proteomes" id="UP000719412">
    <property type="component" value="Unassembled WGS sequence"/>
</dbReference>
<gene>
    <name evidence="1" type="ORF">GEV33_010604</name>
</gene>